<protein>
    <submittedName>
        <fullName evidence="8">Neuropeptide S receptor</fullName>
    </submittedName>
</protein>
<feature type="domain" description="G-protein coupled receptors family 1 profile" evidence="7">
    <location>
        <begin position="155"/>
        <end position="205"/>
    </location>
</feature>
<evidence type="ECO:0000256" key="5">
    <source>
        <dbReference type="ARBA" id="ARBA00023224"/>
    </source>
</evidence>
<accession>A0ABQ9UGC5</accession>
<keyword evidence="5" id="KW-0807">Transducer</keyword>
<organism evidence="8 9">
    <name type="scientific">Saguinus oedipus</name>
    <name type="common">Cotton-top tamarin</name>
    <name type="synonym">Oedipomidas oedipus</name>
    <dbReference type="NCBI Taxonomy" id="9490"/>
    <lineage>
        <taxon>Eukaryota</taxon>
        <taxon>Metazoa</taxon>
        <taxon>Chordata</taxon>
        <taxon>Craniata</taxon>
        <taxon>Vertebrata</taxon>
        <taxon>Euteleostomi</taxon>
        <taxon>Mammalia</taxon>
        <taxon>Eutheria</taxon>
        <taxon>Euarchontoglires</taxon>
        <taxon>Primates</taxon>
        <taxon>Haplorrhini</taxon>
        <taxon>Platyrrhini</taxon>
        <taxon>Cebidae</taxon>
        <taxon>Callitrichinae</taxon>
        <taxon>Saguinus</taxon>
    </lineage>
</organism>
<evidence type="ECO:0000256" key="3">
    <source>
        <dbReference type="ARBA" id="ARBA00022989"/>
    </source>
</evidence>
<dbReference type="PANTHER" id="PTHR24244:SF2">
    <property type="entry name" value="NEUROPEPTIDE S RECEPTOR"/>
    <property type="match status" value="1"/>
</dbReference>
<evidence type="ECO:0000256" key="4">
    <source>
        <dbReference type="ARBA" id="ARBA00023136"/>
    </source>
</evidence>
<comment type="subcellular location">
    <subcellularLocation>
        <location evidence="1">Membrane</location>
    </subcellularLocation>
</comment>
<evidence type="ECO:0000256" key="6">
    <source>
        <dbReference type="SAM" id="MobiDB-lite"/>
    </source>
</evidence>
<dbReference type="InterPro" id="IPR027294">
    <property type="entry name" value="NPS_rcpt"/>
</dbReference>
<proteinExistence type="predicted"/>
<dbReference type="PANTHER" id="PTHR24244">
    <property type="entry name" value="NEUROPEPTIDE S RECEPTOR"/>
    <property type="match status" value="1"/>
</dbReference>
<evidence type="ECO:0000256" key="1">
    <source>
        <dbReference type="ARBA" id="ARBA00004370"/>
    </source>
</evidence>
<gene>
    <name evidence="8" type="primary">NPSR1_3</name>
    <name evidence="8" type="ORF">P7K49_024878</name>
</gene>
<evidence type="ECO:0000313" key="8">
    <source>
        <dbReference type="EMBL" id="KAK2095844.1"/>
    </source>
</evidence>
<dbReference type="SUPFAM" id="SSF81321">
    <property type="entry name" value="Family A G protein-coupled receptor-like"/>
    <property type="match status" value="1"/>
</dbReference>
<sequence>MTVAVEPLVPSQSPSRGTHWQRRGLGEGAWGSPGQLQALIPVTLENHLSSAVSKCSHCTNTQKLQWPAATPGVPPKLLTKTSPYSPLASADGKLCSHYNRGPISKAKVKAIKYSIVIILGPTFELINQDAEHSVGFVFELLLFNTLPRSRMERGTMTFICCWSPYFLFDILDNFNLLPDTQERFYASVIIQNLPALNSAINPLIYCVFSSSISFPCR</sequence>
<keyword evidence="9" id="KW-1185">Reference proteome</keyword>
<dbReference type="Proteomes" id="UP001266305">
    <property type="component" value="Unassembled WGS sequence"/>
</dbReference>
<dbReference type="Gene3D" id="1.20.1070.10">
    <property type="entry name" value="Rhodopsin 7-helix transmembrane proteins"/>
    <property type="match status" value="1"/>
</dbReference>
<evidence type="ECO:0000313" key="9">
    <source>
        <dbReference type="Proteomes" id="UP001266305"/>
    </source>
</evidence>
<feature type="region of interest" description="Disordered" evidence="6">
    <location>
        <begin position="1"/>
        <end position="27"/>
    </location>
</feature>
<keyword evidence="3" id="KW-1133">Transmembrane helix</keyword>
<comment type="caution">
    <text evidence="8">The sequence shown here is derived from an EMBL/GenBank/DDBJ whole genome shotgun (WGS) entry which is preliminary data.</text>
</comment>
<keyword evidence="4" id="KW-0472">Membrane</keyword>
<dbReference type="PROSITE" id="PS50262">
    <property type="entry name" value="G_PROTEIN_RECEP_F1_2"/>
    <property type="match status" value="1"/>
</dbReference>
<name>A0ABQ9UGC5_SAGOE</name>
<keyword evidence="2" id="KW-0812">Transmembrane</keyword>
<keyword evidence="8" id="KW-0675">Receptor</keyword>
<evidence type="ECO:0000259" key="7">
    <source>
        <dbReference type="PROSITE" id="PS50262"/>
    </source>
</evidence>
<evidence type="ECO:0000256" key="2">
    <source>
        <dbReference type="ARBA" id="ARBA00022692"/>
    </source>
</evidence>
<reference evidence="8 9" key="1">
    <citation type="submission" date="2023-05" db="EMBL/GenBank/DDBJ databases">
        <title>B98-5 Cell Line De Novo Hybrid Assembly: An Optical Mapping Approach.</title>
        <authorList>
            <person name="Kananen K."/>
            <person name="Auerbach J.A."/>
            <person name="Kautto E."/>
            <person name="Blachly J.S."/>
        </authorList>
    </citation>
    <scope>NUCLEOTIDE SEQUENCE [LARGE SCALE GENOMIC DNA]</scope>
    <source>
        <strain evidence="8">B95-8</strain>
        <tissue evidence="8">Cell line</tissue>
    </source>
</reference>
<dbReference type="InterPro" id="IPR017452">
    <property type="entry name" value="GPCR_Rhodpsn_7TM"/>
</dbReference>
<dbReference type="EMBL" id="JASSZA010000012">
    <property type="protein sequence ID" value="KAK2095844.1"/>
    <property type="molecule type" value="Genomic_DNA"/>
</dbReference>